<dbReference type="InterPro" id="IPR006119">
    <property type="entry name" value="Resolv_N"/>
</dbReference>
<feature type="domain" description="Recombinase" evidence="4">
    <location>
        <begin position="161"/>
        <end position="266"/>
    </location>
</feature>
<dbReference type="InterPro" id="IPR011109">
    <property type="entry name" value="DNA_bind_recombinase_dom"/>
</dbReference>
<evidence type="ECO:0000259" key="3">
    <source>
        <dbReference type="PROSITE" id="PS51736"/>
    </source>
</evidence>
<dbReference type="SMART" id="SM00857">
    <property type="entry name" value="Resolvase"/>
    <property type="match status" value="1"/>
</dbReference>
<dbReference type="Pfam" id="PF07508">
    <property type="entry name" value="Recombinase"/>
    <property type="match status" value="1"/>
</dbReference>
<dbReference type="CDD" id="cd00338">
    <property type="entry name" value="Ser_Recombinase"/>
    <property type="match status" value="1"/>
</dbReference>
<dbReference type="PANTHER" id="PTHR30461:SF23">
    <property type="entry name" value="DNA RECOMBINASE-RELATED"/>
    <property type="match status" value="1"/>
</dbReference>
<dbReference type="PANTHER" id="PTHR30461">
    <property type="entry name" value="DNA-INVERTASE FROM LAMBDOID PROPHAGE"/>
    <property type="match status" value="1"/>
</dbReference>
<dbReference type="Gene3D" id="3.90.1750.20">
    <property type="entry name" value="Putative Large Serine Recombinase, Chain B, Domain 2"/>
    <property type="match status" value="1"/>
</dbReference>
<evidence type="ECO:0000313" key="6">
    <source>
        <dbReference type="Proteomes" id="UP001323798"/>
    </source>
</evidence>
<evidence type="ECO:0000313" key="5">
    <source>
        <dbReference type="EMBL" id="WPR88384.1"/>
    </source>
</evidence>
<gene>
    <name evidence="5" type="ORF">SM116_11405</name>
</gene>
<feature type="region of interest" description="Disordered" evidence="2">
    <location>
        <begin position="436"/>
        <end position="459"/>
    </location>
</feature>
<dbReference type="Gene3D" id="3.40.50.1390">
    <property type="entry name" value="Resolvase, N-terminal catalytic domain"/>
    <property type="match status" value="1"/>
</dbReference>
<keyword evidence="6" id="KW-1185">Reference proteome</keyword>
<evidence type="ECO:0000256" key="1">
    <source>
        <dbReference type="SAM" id="Coils"/>
    </source>
</evidence>
<dbReference type="SUPFAM" id="SSF53041">
    <property type="entry name" value="Resolvase-like"/>
    <property type="match status" value="1"/>
</dbReference>
<feature type="coiled-coil region" evidence="1">
    <location>
        <begin position="343"/>
        <end position="370"/>
    </location>
</feature>
<dbReference type="RefSeq" id="WP_320941104.1">
    <property type="nucleotide sequence ID" value="NZ_BAABEU010000006.1"/>
</dbReference>
<dbReference type="InterPro" id="IPR038109">
    <property type="entry name" value="DNA_bind_recomb_sf"/>
</dbReference>
<organism evidence="5 6">
    <name type="scientific">Microbacterium rhizosphaerae</name>
    <dbReference type="NCBI Taxonomy" id="1678237"/>
    <lineage>
        <taxon>Bacteria</taxon>
        <taxon>Bacillati</taxon>
        <taxon>Actinomycetota</taxon>
        <taxon>Actinomycetes</taxon>
        <taxon>Micrococcales</taxon>
        <taxon>Microbacteriaceae</taxon>
        <taxon>Microbacterium</taxon>
    </lineage>
</organism>
<dbReference type="PROSITE" id="PS51736">
    <property type="entry name" value="RECOMBINASES_3"/>
    <property type="match status" value="1"/>
</dbReference>
<dbReference type="Proteomes" id="UP001323798">
    <property type="component" value="Chromosome"/>
</dbReference>
<name>A0ABZ0SJT6_9MICO</name>
<reference evidence="5 6" key="1">
    <citation type="submission" date="2023-11" db="EMBL/GenBank/DDBJ databases">
        <title>Genome sequence of Microbacterium rhizosphaerae KACC 19337.</title>
        <authorList>
            <person name="Choi H."/>
            <person name="Kim S."/>
            <person name="Kim Y."/>
            <person name="Kwon S.-W."/>
            <person name="Heo J."/>
        </authorList>
    </citation>
    <scope>NUCLEOTIDE SEQUENCE [LARGE SCALE GENOMIC DNA]</scope>
    <source>
        <strain evidence="5 6">KACC 19337</strain>
    </source>
</reference>
<evidence type="ECO:0000259" key="4">
    <source>
        <dbReference type="PROSITE" id="PS51737"/>
    </source>
</evidence>
<dbReference type="PROSITE" id="PS51737">
    <property type="entry name" value="RECOMBINASE_DNA_BIND"/>
    <property type="match status" value="1"/>
</dbReference>
<dbReference type="InterPro" id="IPR050639">
    <property type="entry name" value="SSR_resolvase"/>
</dbReference>
<dbReference type="InterPro" id="IPR036162">
    <property type="entry name" value="Resolvase-like_N_sf"/>
</dbReference>
<keyword evidence="1" id="KW-0175">Coiled coil</keyword>
<sequence>MAPKTRDAALYLRISMDRRGDGMAVDRQRDLATKLAKERGWNLVGEYVDNSISASRINVVRPAYNQLVADYEAGKLGAIIAYDLDRLTRQPRQLEDWIDAAEHRGLAIVTLNGEADLTTDGGRLFARVRVAVAKAETERKSQRQKDANAQRRERGEFRQTSRLFGYTVAGQIIPEEAAVVRNVYERFVAGESIRSIQLDLAARGIQSVRGSVISRPGMNRMLTNARYAGRMTFDRQQTGHLGTWEAILPGALFDTAQGIMTDPRRLSKREGTDRKHVGSGLYFCECGRRVRMTGGKKGRDWYGYTCANVCYTRSGRDIDEYVEATVAAWLDQNKVTPHQDEAANEEATDLARLRERLAQVERDYDDDLIDAQRYNIKRAKIMAELDAAGRAQQRSRASAALASLDSSKTPSDAFLAAPLGIRAQIVNEHFTVTLRRQGKGQGSRGFRPESVQVERKRAA</sequence>
<accession>A0ABZ0SJT6</accession>
<protein>
    <submittedName>
        <fullName evidence="5">Recombinase family protein</fullName>
    </submittedName>
</protein>
<dbReference type="EMBL" id="CP139368">
    <property type="protein sequence ID" value="WPR88384.1"/>
    <property type="molecule type" value="Genomic_DNA"/>
</dbReference>
<proteinExistence type="predicted"/>
<dbReference type="Pfam" id="PF00239">
    <property type="entry name" value="Resolvase"/>
    <property type="match status" value="1"/>
</dbReference>
<evidence type="ECO:0000256" key="2">
    <source>
        <dbReference type="SAM" id="MobiDB-lite"/>
    </source>
</evidence>
<feature type="domain" description="Resolvase/invertase-type recombinase catalytic" evidence="3">
    <location>
        <begin position="7"/>
        <end position="155"/>
    </location>
</feature>